<dbReference type="GO" id="GO:0008218">
    <property type="term" value="P:bioluminescence"/>
    <property type="evidence" value="ECO:0007669"/>
    <property type="project" value="InterPro"/>
</dbReference>
<keyword evidence="3" id="KW-1185">Reference proteome</keyword>
<protein>
    <submittedName>
        <fullName evidence="2">Acyl-CoA reductase</fullName>
    </submittedName>
</protein>
<evidence type="ECO:0000313" key="3">
    <source>
        <dbReference type="Proteomes" id="UP000236654"/>
    </source>
</evidence>
<dbReference type="OrthoDB" id="1522941at2"/>
<dbReference type="Pfam" id="PF05893">
    <property type="entry name" value="LuxC"/>
    <property type="match status" value="1"/>
</dbReference>
<dbReference type="Proteomes" id="UP000236654">
    <property type="component" value="Unassembled WGS sequence"/>
</dbReference>
<evidence type="ECO:0000256" key="1">
    <source>
        <dbReference type="ARBA" id="ARBA00022857"/>
    </source>
</evidence>
<evidence type="ECO:0000313" key="2">
    <source>
        <dbReference type="EMBL" id="PKR80336.1"/>
    </source>
</evidence>
<dbReference type="EMBL" id="PJNI01000011">
    <property type="protein sequence ID" value="PKR80336.1"/>
    <property type="molecule type" value="Genomic_DNA"/>
</dbReference>
<keyword evidence="1" id="KW-0521">NADP</keyword>
<accession>A0A2I0R185</accession>
<dbReference type="InterPro" id="IPR008670">
    <property type="entry name" value="CoA_reduct_LuxC"/>
</dbReference>
<dbReference type="GO" id="GO:0003995">
    <property type="term" value="F:acyl-CoA dehydrogenase activity"/>
    <property type="evidence" value="ECO:0007669"/>
    <property type="project" value="InterPro"/>
</dbReference>
<sequence length="354" mass="40015">MNLNFFKAMDRKKTIHALSILGDTMLLLAKNADKEAYNPLVATDYYEKMQTAILGAKAQNGWFSEDAIRESLQQIGERLNEEELGEWVNAYEVAKKPKSVGLILAGNIPMVGFHDVLSTLISGHKAHIKLSRDDKVLIPVFLDILKTLQPELTEQIQIVDNLKKVDAVIATGSDNTARYFEKYFGHLPRIIRKNRTSVAVITGEESKNELKALGKDIFTYFGLGCRNVSHLILPKNYNLDLIFEAIIDYSDVINHNKYANNYDYYKAIFLLNLQPILENGFLLTREIEDLHAPVSVLHYHFYSSKDEVDAYLNLHAEKIQAVIGKDYLPFGAAQSPALDDYADGVNTLKFLSEL</sequence>
<gene>
    <name evidence="2" type="ORF">CW751_10820</name>
</gene>
<dbReference type="AlphaFoldDB" id="A0A2I0R185"/>
<name>A0A2I0R185_9FLAO</name>
<comment type="caution">
    <text evidence="2">The sequence shown here is derived from an EMBL/GenBank/DDBJ whole genome shotgun (WGS) entry which is preliminary data.</text>
</comment>
<organism evidence="2 3">
    <name type="scientific">Brumimicrobium salinarum</name>
    <dbReference type="NCBI Taxonomy" id="2058658"/>
    <lineage>
        <taxon>Bacteria</taxon>
        <taxon>Pseudomonadati</taxon>
        <taxon>Bacteroidota</taxon>
        <taxon>Flavobacteriia</taxon>
        <taxon>Flavobacteriales</taxon>
        <taxon>Crocinitomicaceae</taxon>
        <taxon>Brumimicrobium</taxon>
    </lineage>
</organism>
<reference evidence="2 3" key="1">
    <citation type="submission" date="2017-12" db="EMBL/GenBank/DDBJ databases">
        <title>The draft genome sequence of Brumimicrobium saltpan LHR20.</title>
        <authorList>
            <person name="Do Z.-J."/>
            <person name="Luo H.-R."/>
        </authorList>
    </citation>
    <scope>NUCLEOTIDE SEQUENCE [LARGE SCALE GENOMIC DNA]</scope>
    <source>
        <strain evidence="2 3">LHR20</strain>
    </source>
</reference>
<proteinExistence type="predicted"/>